<keyword evidence="2" id="KW-1185">Reference proteome</keyword>
<accession>A0A8J2GZZ8</accession>
<sequence>MGKTAGNPIYKQKFRNEWLQDIQCKDWIVRKETSPGEFVASCKFCMCVVSKNNKYSDLKNHIETKKHKERQNICSPMRQKTLPVIKKSIEKTKVCEAYISLFIAEHTSIATVDHLGQMMKKAVNDSDTIRDIHLHRTNPYLGSGFELKIIELKEKKAITEQQEKELRERCIKFLIKLVHELRSRLPDNIQILQKTNLLACQNVLKNHQFCKSYTLCCKDRPLLYQTANLTIKKIVLENLKCKKSIPSFRINYCHERLR</sequence>
<proteinExistence type="predicted"/>
<evidence type="ECO:0000313" key="2">
    <source>
        <dbReference type="Proteomes" id="UP000786811"/>
    </source>
</evidence>
<name>A0A8J2GZZ8_COTCN</name>
<reference evidence="1" key="1">
    <citation type="submission" date="2021-04" db="EMBL/GenBank/DDBJ databases">
        <authorList>
            <person name="Chebbi M.A.C M."/>
        </authorList>
    </citation>
    <scope>NUCLEOTIDE SEQUENCE</scope>
</reference>
<dbReference type="Proteomes" id="UP000786811">
    <property type="component" value="Unassembled WGS sequence"/>
</dbReference>
<evidence type="ECO:0000313" key="1">
    <source>
        <dbReference type="EMBL" id="CAG5075168.1"/>
    </source>
</evidence>
<dbReference type="EMBL" id="CAJNRD030001116">
    <property type="protein sequence ID" value="CAG5075168.1"/>
    <property type="molecule type" value="Genomic_DNA"/>
</dbReference>
<gene>
    <name evidence="1" type="ORF">HICCMSTLAB_LOCUS1322</name>
</gene>
<dbReference type="AlphaFoldDB" id="A0A8J2GZZ8"/>
<organism evidence="1 2">
    <name type="scientific">Cotesia congregata</name>
    <name type="common">Parasitoid wasp</name>
    <name type="synonym">Apanteles congregatus</name>
    <dbReference type="NCBI Taxonomy" id="51543"/>
    <lineage>
        <taxon>Eukaryota</taxon>
        <taxon>Metazoa</taxon>
        <taxon>Ecdysozoa</taxon>
        <taxon>Arthropoda</taxon>
        <taxon>Hexapoda</taxon>
        <taxon>Insecta</taxon>
        <taxon>Pterygota</taxon>
        <taxon>Neoptera</taxon>
        <taxon>Endopterygota</taxon>
        <taxon>Hymenoptera</taxon>
        <taxon>Apocrita</taxon>
        <taxon>Ichneumonoidea</taxon>
        <taxon>Braconidae</taxon>
        <taxon>Microgastrinae</taxon>
        <taxon>Cotesia</taxon>
    </lineage>
</organism>
<comment type="caution">
    <text evidence="1">The sequence shown here is derived from an EMBL/GenBank/DDBJ whole genome shotgun (WGS) entry which is preliminary data.</text>
</comment>
<dbReference type="OrthoDB" id="10023262at2759"/>
<protein>
    <submittedName>
        <fullName evidence="1">Uncharacterized protein</fullName>
    </submittedName>
</protein>